<dbReference type="AlphaFoldDB" id="A0A0F9VEG1"/>
<sequence>MNTTKAPPPNSVSKKGPPAKPTVKSLPPKNKEKLRPKKTFSVSSWNSDGEGKRVGIVADSGLGKTTLASTAPTPVFVGLDEGGREIKNPFTGEDLKYIAGVEDYYDVKQVMKDHSLFKDYETVVVDTVTMVESVSIPWIVENIKTEKGATVENIIAYGYNKGFRHVYDTFASFLRSDCDSLIHAGKNVILIGQSTQARVANAAGEDFIRDDVRLQHQKEWSNLAQFNEWADHILRIRYVDMIVDDKKVSGTTERGIFFKPELHYFAKSRTIKLDGDYIPYESPEDNTLWDILFPDTAEIPF</sequence>
<gene>
    <name evidence="2" type="ORF">LCGC14_0415970</name>
</gene>
<evidence type="ECO:0000256" key="1">
    <source>
        <dbReference type="SAM" id="MobiDB-lite"/>
    </source>
</evidence>
<dbReference type="EMBL" id="LAZR01000373">
    <property type="protein sequence ID" value="KKN71951.1"/>
    <property type="molecule type" value="Genomic_DNA"/>
</dbReference>
<dbReference type="Pfam" id="PF13479">
    <property type="entry name" value="AAA_24"/>
    <property type="match status" value="1"/>
</dbReference>
<comment type="caution">
    <text evidence="2">The sequence shown here is derived from an EMBL/GenBank/DDBJ whole genome shotgun (WGS) entry which is preliminary data.</text>
</comment>
<feature type="region of interest" description="Disordered" evidence="1">
    <location>
        <begin position="1"/>
        <end position="46"/>
    </location>
</feature>
<feature type="compositionally biased region" description="Pro residues" evidence="1">
    <location>
        <begin position="1"/>
        <end position="10"/>
    </location>
</feature>
<protein>
    <submittedName>
        <fullName evidence="2">Uncharacterized protein</fullName>
    </submittedName>
</protein>
<reference evidence="2" key="1">
    <citation type="journal article" date="2015" name="Nature">
        <title>Complex archaea that bridge the gap between prokaryotes and eukaryotes.</title>
        <authorList>
            <person name="Spang A."/>
            <person name="Saw J.H."/>
            <person name="Jorgensen S.L."/>
            <person name="Zaremba-Niedzwiedzka K."/>
            <person name="Martijn J."/>
            <person name="Lind A.E."/>
            <person name="van Eijk R."/>
            <person name="Schleper C."/>
            <person name="Guy L."/>
            <person name="Ettema T.J."/>
        </authorList>
    </citation>
    <scope>NUCLEOTIDE SEQUENCE</scope>
</reference>
<organism evidence="2">
    <name type="scientific">marine sediment metagenome</name>
    <dbReference type="NCBI Taxonomy" id="412755"/>
    <lineage>
        <taxon>unclassified sequences</taxon>
        <taxon>metagenomes</taxon>
        <taxon>ecological metagenomes</taxon>
    </lineage>
</organism>
<accession>A0A0F9VEG1</accession>
<name>A0A0F9VEG1_9ZZZZ</name>
<evidence type="ECO:0000313" key="2">
    <source>
        <dbReference type="EMBL" id="KKN71951.1"/>
    </source>
</evidence>
<proteinExistence type="predicted"/>